<dbReference type="EMBL" id="JBHRYO010000002">
    <property type="protein sequence ID" value="MFC3756813.1"/>
    <property type="molecule type" value="Genomic_DNA"/>
</dbReference>
<dbReference type="RefSeq" id="WP_290297550.1">
    <property type="nucleotide sequence ID" value="NZ_JAUFQR010000001.1"/>
</dbReference>
<comment type="caution">
    <text evidence="1">The sequence shown here is derived from an EMBL/GenBank/DDBJ whole genome shotgun (WGS) entry which is preliminary data.</text>
</comment>
<dbReference type="Proteomes" id="UP001595735">
    <property type="component" value="Unassembled WGS sequence"/>
</dbReference>
<gene>
    <name evidence="1" type="ORF">ACFONJ_12610</name>
</gene>
<reference evidence="2" key="1">
    <citation type="journal article" date="2019" name="Int. J. Syst. Evol. Microbiol.">
        <title>The Global Catalogue of Microorganisms (GCM) 10K type strain sequencing project: providing services to taxonomists for standard genome sequencing and annotation.</title>
        <authorList>
            <consortium name="The Broad Institute Genomics Platform"/>
            <consortium name="The Broad Institute Genome Sequencing Center for Infectious Disease"/>
            <person name="Wu L."/>
            <person name="Ma J."/>
        </authorList>
    </citation>
    <scope>NUCLEOTIDE SEQUENCE [LARGE SCALE GENOMIC DNA]</scope>
    <source>
        <strain evidence="2">CECT 7798</strain>
    </source>
</reference>
<keyword evidence="2" id="KW-1185">Reference proteome</keyword>
<evidence type="ECO:0000313" key="2">
    <source>
        <dbReference type="Proteomes" id="UP001595735"/>
    </source>
</evidence>
<protein>
    <submittedName>
        <fullName evidence="1">Uncharacterized protein</fullName>
    </submittedName>
</protein>
<accession>A0ABV7XWZ7</accession>
<name>A0ABV7XWZ7_9FLAO</name>
<sequence length="67" mass="7582">MMKFLQLYLLLFFVFIFSQSPGDVKVKDQLGSENLNVSYSKDLDAKGCLSLHVQYPVLKSTSSYEVA</sequence>
<proteinExistence type="predicted"/>
<organism evidence="1 2">
    <name type="scientific">Chryseobacterium tructae</name>
    <dbReference type="NCBI Taxonomy" id="1037380"/>
    <lineage>
        <taxon>Bacteria</taxon>
        <taxon>Pseudomonadati</taxon>
        <taxon>Bacteroidota</taxon>
        <taxon>Flavobacteriia</taxon>
        <taxon>Flavobacteriales</taxon>
        <taxon>Weeksellaceae</taxon>
        <taxon>Chryseobacterium group</taxon>
        <taxon>Chryseobacterium</taxon>
    </lineage>
</organism>
<evidence type="ECO:0000313" key="1">
    <source>
        <dbReference type="EMBL" id="MFC3756813.1"/>
    </source>
</evidence>